<evidence type="ECO:0000313" key="1">
    <source>
        <dbReference type="EMBL" id="OGL43172.1"/>
    </source>
</evidence>
<dbReference type="AlphaFoldDB" id="A0A1F7RNP0"/>
<sequence>MIFFSLIINGFEATMNNGLIIQSMYHMEGNTPVISIFGRLENSETFLVKITTFKPYFFIRVQDLENATQLASFESESTDLKTLDGHQVVRINFLNPGAVPDIRNHFFKNGIECFEADIRFLSSRMFP</sequence>
<comment type="caution">
    <text evidence="1">The sequence shown here is derived from an EMBL/GenBank/DDBJ whole genome shotgun (WGS) entry which is preliminary data.</text>
</comment>
<proteinExistence type="predicted"/>
<accession>A0A1F7RNP0</accession>
<protein>
    <submittedName>
        <fullName evidence="1">Uncharacterized protein</fullName>
    </submittedName>
</protein>
<dbReference type="SUPFAM" id="SSF53098">
    <property type="entry name" value="Ribonuclease H-like"/>
    <property type="match status" value="1"/>
</dbReference>
<name>A0A1F7RNP0_9BACT</name>
<dbReference type="Gene3D" id="3.30.342.10">
    <property type="entry name" value="DNA Polymerase, chain B, domain 1"/>
    <property type="match status" value="1"/>
</dbReference>
<evidence type="ECO:0000313" key="2">
    <source>
        <dbReference type="Proteomes" id="UP000179266"/>
    </source>
</evidence>
<reference evidence="1 2" key="1">
    <citation type="journal article" date="2016" name="Nat. Commun.">
        <title>Thousands of microbial genomes shed light on interconnected biogeochemical processes in an aquifer system.</title>
        <authorList>
            <person name="Anantharaman K."/>
            <person name="Brown C.T."/>
            <person name="Hug L.A."/>
            <person name="Sharon I."/>
            <person name="Castelle C.J."/>
            <person name="Probst A.J."/>
            <person name="Thomas B.C."/>
            <person name="Singh A."/>
            <person name="Wilkins M.J."/>
            <person name="Karaoz U."/>
            <person name="Brodie E.L."/>
            <person name="Williams K.H."/>
            <person name="Hubbard S.S."/>
            <person name="Banfield J.F."/>
        </authorList>
    </citation>
    <scope>NUCLEOTIDE SEQUENCE [LARGE SCALE GENOMIC DNA]</scope>
</reference>
<dbReference type="Proteomes" id="UP000179266">
    <property type="component" value="Unassembled WGS sequence"/>
</dbReference>
<organism evidence="1 2">
    <name type="scientific">Candidatus Schekmanbacteria bacterium RBG_13_48_7</name>
    <dbReference type="NCBI Taxonomy" id="1817878"/>
    <lineage>
        <taxon>Bacteria</taxon>
        <taxon>Candidatus Schekmaniibacteriota</taxon>
    </lineage>
</organism>
<dbReference type="InterPro" id="IPR012337">
    <property type="entry name" value="RNaseH-like_sf"/>
</dbReference>
<gene>
    <name evidence="1" type="ORF">A2161_10405</name>
</gene>
<dbReference type="EMBL" id="MGDD01000290">
    <property type="protein sequence ID" value="OGL43172.1"/>
    <property type="molecule type" value="Genomic_DNA"/>
</dbReference>